<proteinExistence type="predicted"/>
<sequence>MQEEVENKSVAISIKATKLTANVLKAALLKALAEMEKKQKNPKVYKGKQSVKHLVRQGVGVSNIEITDGNIKSFEKVARKYGIDFALKKDVSTQPPRYLVFFKSKDADALTAAFREYSGKVVKSQSKEKPSIRKQLSKLQEVVKDMAKSLSRNKSQEVDR</sequence>
<dbReference type="RefSeq" id="WP_112090103.1">
    <property type="nucleotide sequence ID" value="NZ_PRLD01000001.1"/>
</dbReference>
<evidence type="ECO:0000313" key="2">
    <source>
        <dbReference type="EMBL" id="RAW60901.1"/>
    </source>
</evidence>
<dbReference type="Proteomes" id="UP000462091">
    <property type="component" value="Unassembled WGS sequence"/>
</dbReference>
<dbReference type="EMBL" id="WKQM01000003">
    <property type="protein sequence ID" value="MSC50814.1"/>
    <property type="molecule type" value="Genomic_DNA"/>
</dbReference>
<comment type="caution">
    <text evidence="2">The sequence shown here is derived from an EMBL/GenBank/DDBJ whole genome shotgun (WGS) entry which is preliminary data.</text>
</comment>
<organism evidence="2 3">
    <name type="scientific">Faecalibacterium prausnitzii</name>
    <dbReference type="NCBI Taxonomy" id="853"/>
    <lineage>
        <taxon>Bacteria</taxon>
        <taxon>Bacillati</taxon>
        <taxon>Bacillota</taxon>
        <taxon>Clostridia</taxon>
        <taxon>Eubacteriales</taxon>
        <taxon>Oscillospiraceae</taxon>
        <taxon>Faecalibacterium</taxon>
    </lineage>
</organism>
<dbReference type="AlphaFoldDB" id="A0A329UF64"/>
<dbReference type="EMBL" id="PRLD01000001">
    <property type="protein sequence ID" value="RAW60901.1"/>
    <property type="molecule type" value="Genomic_DNA"/>
</dbReference>
<reference evidence="1 4" key="2">
    <citation type="journal article" date="2019" name="Nat. Med.">
        <title>A library of human gut bacterial isolates paired with longitudinal multiomics data enables mechanistic microbiome research.</title>
        <authorList>
            <person name="Poyet M."/>
            <person name="Groussin M."/>
            <person name="Gibbons S.M."/>
            <person name="Avila-Pacheco J."/>
            <person name="Jiang X."/>
            <person name="Kearney S.M."/>
            <person name="Perrotta A.R."/>
            <person name="Berdy B."/>
            <person name="Zhao S."/>
            <person name="Lieberman T.D."/>
            <person name="Swanson P.K."/>
            <person name="Smith M."/>
            <person name="Roesemann S."/>
            <person name="Alexander J.E."/>
            <person name="Rich S.A."/>
            <person name="Livny J."/>
            <person name="Vlamakis H."/>
            <person name="Clish C."/>
            <person name="Bullock K."/>
            <person name="Deik A."/>
            <person name="Scott J."/>
            <person name="Pierce K.A."/>
            <person name="Xavier R.J."/>
            <person name="Alm E.J."/>
        </authorList>
    </citation>
    <scope>NUCLEOTIDE SEQUENCE [LARGE SCALE GENOMIC DNA]</scope>
    <source>
        <strain evidence="1 4">BIOML-B1</strain>
    </source>
</reference>
<reference evidence="2 3" key="1">
    <citation type="submission" date="2018-02" db="EMBL/GenBank/DDBJ databases">
        <title>Complete genome sequencing of Faecalibacterium prausnitzii strains isolated from the human gut.</title>
        <authorList>
            <person name="Fitzgerald B.C."/>
            <person name="Shkoporov A.N."/>
            <person name="Ross P.R."/>
            <person name="Hill C."/>
        </authorList>
    </citation>
    <scope>NUCLEOTIDE SEQUENCE [LARGE SCALE GENOMIC DNA]</scope>
    <source>
        <strain evidence="2 3">APC923/51-1</strain>
    </source>
</reference>
<evidence type="ECO:0000313" key="3">
    <source>
        <dbReference type="Proteomes" id="UP000251281"/>
    </source>
</evidence>
<name>A0A329UF64_9FIRM</name>
<dbReference type="Pfam" id="PF12687">
    <property type="entry name" value="DUF3801"/>
    <property type="match status" value="1"/>
</dbReference>
<dbReference type="Proteomes" id="UP000251281">
    <property type="component" value="Unassembled WGS sequence"/>
</dbReference>
<gene>
    <name evidence="2" type="ORF">C4N24_01980</name>
    <name evidence="1" type="ORF">GKE10_02600</name>
</gene>
<evidence type="ECO:0000313" key="1">
    <source>
        <dbReference type="EMBL" id="MSC50814.1"/>
    </source>
</evidence>
<dbReference type="InterPro" id="IPR024234">
    <property type="entry name" value="DUF3801"/>
</dbReference>
<evidence type="ECO:0000313" key="4">
    <source>
        <dbReference type="Proteomes" id="UP000462091"/>
    </source>
</evidence>
<protein>
    <submittedName>
        <fullName evidence="1">DUF3801 domain-containing protein</fullName>
    </submittedName>
    <submittedName>
        <fullName evidence="2">PcfB family protein</fullName>
    </submittedName>
</protein>
<accession>A0A329UF64</accession>